<evidence type="ECO:0000256" key="4">
    <source>
        <dbReference type="ARBA" id="ARBA00022806"/>
    </source>
</evidence>
<proteinExistence type="inferred from homology"/>
<dbReference type="CDD" id="cd18787">
    <property type="entry name" value="SF2_C_DEAD"/>
    <property type="match status" value="1"/>
</dbReference>
<dbReference type="InterPro" id="IPR027417">
    <property type="entry name" value="P-loop_NTPase"/>
</dbReference>
<dbReference type="GO" id="GO:0003723">
    <property type="term" value="F:RNA binding"/>
    <property type="evidence" value="ECO:0007669"/>
    <property type="project" value="UniProtKB-KW"/>
</dbReference>
<evidence type="ECO:0000256" key="7">
    <source>
        <dbReference type="ARBA" id="ARBA00038437"/>
    </source>
</evidence>
<evidence type="ECO:0000256" key="6">
    <source>
        <dbReference type="ARBA" id="ARBA00022884"/>
    </source>
</evidence>
<keyword evidence="2 9" id="KW-0547">Nucleotide-binding</keyword>
<dbReference type="InterPro" id="IPR023554">
    <property type="entry name" value="RNA_helicase_ATP-dep_RhlB"/>
</dbReference>
<dbReference type="InterPro" id="IPR014001">
    <property type="entry name" value="Helicase_ATP-bd"/>
</dbReference>
<keyword evidence="5 9" id="KW-0067">ATP-binding</keyword>
<dbReference type="InterPro" id="IPR000629">
    <property type="entry name" value="RNA-helicase_DEAD-box_CS"/>
</dbReference>
<keyword evidence="4 9" id="KW-0347">Helicase</keyword>
<dbReference type="Pfam" id="PF00270">
    <property type="entry name" value="DEAD"/>
    <property type="match status" value="1"/>
</dbReference>
<dbReference type="AlphaFoldDB" id="A0A5Q4VGN6"/>
<organism evidence="14 15">
    <name type="scientific">Desulfobotulus mexicanus</name>
    <dbReference type="NCBI Taxonomy" id="2586642"/>
    <lineage>
        <taxon>Bacteria</taxon>
        <taxon>Pseudomonadati</taxon>
        <taxon>Thermodesulfobacteriota</taxon>
        <taxon>Desulfobacteria</taxon>
        <taxon>Desulfobacterales</taxon>
        <taxon>Desulfobacteraceae</taxon>
        <taxon>Desulfobotulus</taxon>
    </lineage>
</organism>
<dbReference type="GO" id="GO:0016787">
    <property type="term" value="F:hydrolase activity"/>
    <property type="evidence" value="ECO:0007669"/>
    <property type="project" value="UniProtKB-KW"/>
</dbReference>
<feature type="region of interest" description="Disordered" evidence="10">
    <location>
        <begin position="1"/>
        <end position="78"/>
    </location>
</feature>
<evidence type="ECO:0000256" key="1">
    <source>
        <dbReference type="ARBA" id="ARBA00022490"/>
    </source>
</evidence>
<dbReference type="OrthoDB" id="9805696at2"/>
<feature type="compositionally biased region" description="Basic residues" evidence="10">
    <location>
        <begin position="544"/>
        <end position="555"/>
    </location>
</feature>
<dbReference type="HAMAP" id="MF_00661">
    <property type="entry name" value="DEAD_helicase_RhlB"/>
    <property type="match status" value="1"/>
</dbReference>
<accession>A0A5Q4VGN6</accession>
<keyword evidence="6" id="KW-0694">RNA-binding</keyword>
<dbReference type="PANTHER" id="PTHR47959:SF10">
    <property type="entry name" value="ATP-DEPENDENT RNA HELICASE RHLB"/>
    <property type="match status" value="1"/>
</dbReference>
<dbReference type="SUPFAM" id="SSF52540">
    <property type="entry name" value="P-loop containing nucleoside triphosphate hydrolases"/>
    <property type="match status" value="1"/>
</dbReference>
<dbReference type="SMART" id="SM00487">
    <property type="entry name" value="DEXDc"/>
    <property type="match status" value="1"/>
</dbReference>
<feature type="domain" description="Helicase C-terminal" evidence="12">
    <location>
        <begin position="319"/>
        <end position="477"/>
    </location>
</feature>
<dbReference type="EMBL" id="VDMB01000005">
    <property type="protein sequence ID" value="TYT75320.1"/>
    <property type="molecule type" value="Genomic_DNA"/>
</dbReference>
<evidence type="ECO:0000256" key="9">
    <source>
        <dbReference type="RuleBase" id="RU000492"/>
    </source>
</evidence>
<dbReference type="Pfam" id="PF00271">
    <property type="entry name" value="Helicase_C"/>
    <property type="match status" value="1"/>
</dbReference>
<evidence type="ECO:0000259" key="13">
    <source>
        <dbReference type="PROSITE" id="PS51195"/>
    </source>
</evidence>
<feature type="short sequence motif" description="Q motif" evidence="8">
    <location>
        <begin position="96"/>
        <end position="124"/>
    </location>
</feature>
<dbReference type="Proteomes" id="UP000321899">
    <property type="component" value="Unassembled WGS sequence"/>
</dbReference>
<dbReference type="GO" id="GO:0003724">
    <property type="term" value="F:RNA helicase activity"/>
    <property type="evidence" value="ECO:0007669"/>
    <property type="project" value="InterPro"/>
</dbReference>
<sequence>MTDRIFGKGKAKGRPETTAEPLVSLSPDKAARDRLPSEPIREKTKKSKSPEDARQNRDETASGKVKKPQKQEGAMAEEIPPWLLENFDISESEGKTRFHDLGLPAKLMRGIHELGFQYCTPIQADILPGTLEGRDATGKAQTGTGKSAAFLLAIYAQLLKNPKDNRRPGVPRALILAPTRELALQIEQDAKDLGKYTPIKIAAIFGGMGYEHQKRILAEKVIDIVVATPGRLLDFKKQGLIRLYKVEILVIDEADRMLDMGFIPDVKQIVYETPRKEQRQTLFFSATLSDDVMRLSRQWTLDPVNVEIEPDVIATENVDRKNYIVTADQKFALLWNIITRQNLERVMVFTNRKSEARTLSERLQRYNISCSMITGDVPQNKRIRALDDFKKGAFRVLVATDVAARGIHIDGISHVVNYNLSQDPEQFVHRIGRTGRAGASGISISFADEDDSFYIPAIEEYIGEPFECHYPEDADLELPPPPPKKTLPRRESGAEGKEPSSRPQRKRRPTRRNTATAGEEGTSSPKPPEAKKSEPLDNAEAPAPKKRRRRRRKPAGSRPEGALPEGRSSRGPESTE</sequence>
<dbReference type="GO" id="GO:0005829">
    <property type="term" value="C:cytosol"/>
    <property type="evidence" value="ECO:0007669"/>
    <property type="project" value="TreeGrafter"/>
</dbReference>
<evidence type="ECO:0000259" key="11">
    <source>
        <dbReference type="PROSITE" id="PS51192"/>
    </source>
</evidence>
<comment type="similarity">
    <text evidence="7 9">Belongs to the DEAD box helicase family.</text>
</comment>
<dbReference type="InterPro" id="IPR001650">
    <property type="entry name" value="Helicase_C-like"/>
</dbReference>
<dbReference type="PROSITE" id="PS51195">
    <property type="entry name" value="Q_MOTIF"/>
    <property type="match status" value="1"/>
</dbReference>
<dbReference type="PROSITE" id="PS00039">
    <property type="entry name" value="DEAD_ATP_HELICASE"/>
    <property type="match status" value="1"/>
</dbReference>
<dbReference type="Gene3D" id="3.40.50.300">
    <property type="entry name" value="P-loop containing nucleotide triphosphate hydrolases"/>
    <property type="match status" value="2"/>
</dbReference>
<dbReference type="SMART" id="SM00490">
    <property type="entry name" value="HELICc"/>
    <property type="match status" value="1"/>
</dbReference>
<reference evidence="14 15" key="1">
    <citation type="submission" date="2019-06" db="EMBL/GenBank/DDBJ databases">
        <title>Desulfobotulus mexicanus sp. nov., a novel sulfate-reducing bacterium isolated from the sediment of an alkaline crater lake in Mexico.</title>
        <authorList>
            <person name="Hirschler-Rea A."/>
        </authorList>
    </citation>
    <scope>NUCLEOTIDE SEQUENCE [LARGE SCALE GENOMIC DNA]</scope>
    <source>
        <strain evidence="14 15">PAR22N</strain>
    </source>
</reference>
<name>A0A5Q4VGN6_9BACT</name>
<evidence type="ECO:0000259" key="12">
    <source>
        <dbReference type="PROSITE" id="PS51194"/>
    </source>
</evidence>
<evidence type="ECO:0000256" key="5">
    <source>
        <dbReference type="ARBA" id="ARBA00022840"/>
    </source>
</evidence>
<dbReference type="CDD" id="cd00268">
    <property type="entry name" value="DEADc"/>
    <property type="match status" value="1"/>
</dbReference>
<keyword evidence="15" id="KW-1185">Reference proteome</keyword>
<dbReference type="InterPro" id="IPR011545">
    <property type="entry name" value="DEAD/DEAH_box_helicase_dom"/>
</dbReference>
<keyword evidence="1" id="KW-0963">Cytoplasm</keyword>
<evidence type="ECO:0000256" key="2">
    <source>
        <dbReference type="ARBA" id="ARBA00022741"/>
    </source>
</evidence>
<dbReference type="GO" id="GO:0005524">
    <property type="term" value="F:ATP binding"/>
    <property type="evidence" value="ECO:0007669"/>
    <property type="project" value="UniProtKB-KW"/>
</dbReference>
<dbReference type="InterPro" id="IPR050079">
    <property type="entry name" value="DEAD_box_RNA_helicase"/>
</dbReference>
<feature type="domain" description="DEAD-box RNA helicase Q" evidence="13">
    <location>
        <begin position="96"/>
        <end position="124"/>
    </location>
</feature>
<dbReference type="PROSITE" id="PS51194">
    <property type="entry name" value="HELICASE_CTER"/>
    <property type="match status" value="1"/>
</dbReference>
<dbReference type="InterPro" id="IPR044742">
    <property type="entry name" value="DEAD/DEAH_RhlB"/>
</dbReference>
<evidence type="ECO:0000256" key="10">
    <source>
        <dbReference type="SAM" id="MobiDB-lite"/>
    </source>
</evidence>
<evidence type="ECO:0000256" key="8">
    <source>
        <dbReference type="PROSITE-ProRule" id="PRU00552"/>
    </source>
</evidence>
<protein>
    <submittedName>
        <fullName evidence="14">DEAD/DEAH box helicase</fullName>
    </submittedName>
</protein>
<feature type="region of interest" description="Disordered" evidence="10">
    <location>
        <begin position="471"/>
        <end position="576"/>
    </location>
</feature>
<feature type="domain" description="Helicase ATP-binding" evidence="11">
    <location>
        <begin position="127"/>
        <end position="306"/>
    </location>
</feature>
<keyword evidence="3 9" id="KW-0378">Hydrolase</keyword>
<evidence type="ECO:0000256" key="3">
    <source>
        <dbReference type="ARBA" id="ARBA00022801"/>
    </source>
</evidence>
<gene>
    <name evidence="14" type="ORF">FIM25_05740</name>
</gene>
<dbReference type="PROSITE" id="PS51192">
    <property type="entry name" value="HELICASE_ATP_BIND_1"/>
    <property type="match status" value="1"/>
</dbReference>
<evidence type="ECO:0000313" key="14">
    <source>
        <dbReference type="EMBL" id="TYT75320.1"/>
    </source>
</evidence>
<dbReference type="InterPro" id="IPR014014">
    <property type="entry name" value="RNA_helicase_DEAD_Q_motif"/>
</dbReference>
<feature type="compositionally biased region" description="Basic and acidic residues" evidence="10">
    <location>
        <begin position="488"/>
        <end position="500"/>
    </location>
</feature>
<dbReference type="PANTHER" id="PTHR47959">
    <property type="entry name" value="ATP-DEPENDENT RNA HELICASE RHLE-RELATED"/>
    <property type="match status" value="1"/>
</dbReference>
<evidence type="ECO:0000313" key="15">
    <source>
        <dbReference type="Proteomes" id="UP000321899"/>
    </source>
</evidence>
<feature type="compositionally biased region" description="Basic and acidic residues" evidence="10">
    <location>
        <begin position="29"/>
        <end position="61"/>
    </location>
</feature>
<comment type="caution">
    <text evidence="14">The sequence shown here is derived from an EMBL/GenBank/DDBJ whole genome shotgun (WGS) entry which is preliminary data.</text>
</comment>